<comment type="similarity">
    <text evidence="1">Belongs to the N(4)/N(6)-methyltransferase family. N(4) subfamily.</text>
</comment>
<evidence type="ECO:0000256" key="5">
    <source>
        <dbReference type="ARBA" id="ARBA00022691"/>
    </source>
</evidence>
<dbReference type="GO" id="GO:0015667">
    <property type="term" value="F:site-specific DNA-methyltransferase (cytosine-N4-specific) activity"/>
    <property type="evidence" value="ECO:0007669"/>
    <property type="project" value="UniProtKB-EC"/>
</dbReference>
<evidence type="ECO:0000256" key="3">
    <source>
        <dbReference type="ARBA" id="ARBA00022603"/>
    </source>
</evidence>
<protein>
    <recommendedName>
        <fullName evidence="2">site-specific DNA-methyltransferase (cytosine-N(4)-specific)</fullName>
        <ecNumber evidence="2">2.1.1.113</ecNumber>
    </recommendedName>
</protein>
<keyword evidence="6" id="KW-0680">Restriction system</keyword>
<dbReference type="InterPro" id="IPR017985">
    <property type="entry name" value="MeTrfase_CN4_CS"/>
</dbReference>
<dbReference type="EC" id="2.1.1.113" evidence="2"/>
<evidence type="ECO:0000256" key="7">
    <source>
        <dbReference type="ARBA" id="ARBA00049120"/>
    </source>
</evidence>
<keyword evidence="5" id="KW-0949">S-adenosyl-L-methionine</keyword>
<evidence type="ECO:0000256" key="1">
    <source>
        <dbReference type="ARBA" id="ARBA00010203"/>
    </source>
</evidence>
<name>A0A6M3JG62_9ZZZZ</name>
<dbReference type="PROSITE" id="PS00093">
    <property type="entry name" value="N4_MTASE"/>
    <property type="match status" value="1"/>
</dbReference>
<evidence type="ECO:0000256" key="4">
    <source>
        <dbReference type="ARBA" id="ARBA00022679"/>
    </source>
</evidence>
<evidence type="ECO:0000256" key="2">
    <source>
        <dbReference type="ARBA" id="ARBA00012185"/>
    </source>
</evidence>
<keyword evidence="4 8" id="KW-0808">Transferase</keyword>
<dbReference type="GO" id="GO:0003677">
    <property type="term" value="F:DNA binding"/>
    <property type="evidence" value="ECO:0007669"/>
    <property type="project" value="InterPro"/>
</dbReference>
<gene>
    <name evidence="8" type="ORF">MM415A05120_0005</name>
</gene>
<dbReference type="EMBL" id="MT141674">
    <property type="protein sequence ID" value="QJA69064.1"/>
    <property type="molecule type" value="Genomic_DNA"/>
</dbReference>
<dbReference type="GO" id="GO:0032259">
    <property type="term" value="P:methylation"/>
    <property type="evidence" value="ECO:0007669"/>
    <property type="project" value="UniProtKB-KW"/>
</dbReference>
<sequence length="221" mass="24279">MMAAPTHFADAHLTVYVGDCREVMAVMPAESVHCVVTSPPYWGLRDYGRRRRGREGTRRATTRNGWLGATRADPQRWFPVARAARGAGLVIRRRIREVPDMTDDRGLAALAGVLCDCRKPPGDPTPCVYHQREATEAIGERAVFLPDGLATLAGHRACEENMDAEIAHLRAALDLADAVVDAAAEWRHMPKHEYLTVLVNRSLDERAARAAPAAAKEADHA</sequence>
<dbReference type="SUPFAM" id="SSF53335">
    <property type="entry name" value="S-adenosyl-L-methionine-dependent methyltransferases"/>
    <property type="match status" value="1"/>
</dbReference>
<keyword evidence="3 8" id="KW-0489">Methyltransferase</keyword>
<organism evidence="8">
    <name type="scientific">viral metagenome</name>
    <dbReference type="NCBI Taxonomy" id="1070528"/>
    <lineage>
        <taxon>unclassified sequences</taxon>
        <taxon>metagenomes</taxon>
        <taxon>organismal metagenomes</taxon>
    </lineage>
</organism>
<reference evidence="8" key="1">
    <citation type="submission" date="2020-03" db="EMBL/GenBank/DDBJ databases">
        <title>The deep terrestrial virosphere.</title>
        <authorList>
            <person name="Holmfeldt K."/>
            <person name="Nilsson E."/>
            <person name="Simone D."/>
            <person name="Lopez-Fernandez M."/>
            <person name="Wu X."/>
            <person name="de Brujin I."/>
            <person name="Lundin D."/>
            <person name="Andersson A."/>
            <person name="Bertilsson S."/>
            <person name="Dopson M."/>
        </authorList>
    </citation>
    <scope>NUCLEOTIDE SEQUENCE</scope>
    <source>
        <strain evidence="8">MM415A05120</strain>
    </source>
</reference>
<proteinExistence type="inferred from homology"/>
<dbReference type="Gene3D" id="3.40.50.150">
    <property type="entry name" value="Vaccinia Virus protein VP39"/>
    <property type="match status" value="1"/>
</dbReference>
<evidence type="ECO:0000313" key="8">
    <source>
        <dbReference type="EMBL" id="QJA69064.1"/>
    </source>
</evidence>
<evidence type="ECO:0000256" key="6">
    <source>
        <dbReference type="ARBA" id="ARBA00022747"/>
    </source>
</evidence>
<accession>A0A6M3JG62</accession>
<comment type="catalytic activity">
    <reaction evidence="7">
        <text>a 2'-deoxycytidine in DNA + S-adenosyl-L-methionine = an N(4)-methyl-2'-deoxycytidine in DNA + S-adenosyl-L-homocysteine + H(+)</text>
        <dbReference type="Rhea" id="RHEA:16857"/>
        <dbReference type="Rhea" id="RHEA-COMP:11369"/>
        <dbReference type="Rhea" id="RHEA-COMP:13674"/>
        <dbReference type="ChEBI" id="CHEBI:15378"/>
        <dbReference type="ChEBI" id="CHEBI:57856"/>
        <dbReference type="ChEBI" id="CHEBI:59789"/>
        <dbReference type="ChEBI" id="CHEBI:85452"/>
        <dbReference type="ChEBI" id="CHEBI:137933"/>
        <dbReference type="EC" id="2.1.1.113"/>
    </reaction>
</comment>
<dbReference type="AlphaFoldDB" id="A0A6M3JG62"/>
<dbReference type="InterPro" id="IPR029063">
    <property type="entry name" value="SAM-dependent_MTases_sf"/>
</dbReference>
<dbReference type="GO" id="GO:0009307">
    <property type="term" value="P:DNA restriction-modification system"/>
    <property type="evidence" value="ECO:0007669"/>
    <property type="project" value="UniProtKB-KW"/>
</dbReference>